<evidence type="ECO:0000313" key="3">
    <source>
        <dbReference type="Proteomes" id="UP001222932"/>
    </source>
</evidence>
<feature type="region of interest" description="Disordered" evidence="1">
    <location>
        <begin position="1"/>
        <end position="130"/>
    </location>
</feature>
<protein>
    <submittedName>
        <fullName evidence="2">Uncharacterized protein</fullName>
    </submittedName>
</protein>
<reference evidence="2" key="1">
    <citation type="journal article" date="2023" name="BMC Genomics">
        <title>Chromosome-level genome assemblies of Cutaneotrichosporon spp. (Trichosporonales, Basidiomycota) reveal imbalanced evolution between nucleotide sequences and chromosome synteny.</title>
        <authorList>
            <person name="Kobayashi Y."/>
            <person name="Kayamori A."/>
            <person name="Aoki K."/>
            <person name="Shiwa Y."/>
            <person name="Matsutani M."/>
            <person name="Fujita N."/>
            <person name="Sugita T."/>
            <person name="Iwasaki W."/>
            <person name="Tanaka N."/>
            <person name="Takashima M."/>
        </authorList>
    </citation>
    <scope>NUCLEOTIDE SEQUENCE</scope>
    <source>
        <strain evidence="2">HIS016</strain>
    </source>
</reference>
<evidence type="ECO:0000256" key="1">
    <source>
        <dbReference type="SAM" id="MobiDB-lite"/>
    </source>
</evidence>
<keyword evidence="3" id="KW-1185">Reference proteome</keyword>
<feature type="compositionally biased region" description="Low complexity" evidence="1">
    <location>
        <begin position="48"/>
        <end position="60"/>
    </location>
</feature>
<accession>A0AAD3TQJ9</accession>
<feature type="compositionally biased region" description="Basic residues" evidence="1">
    <location>
        <begin position="83"/>
        <end position="101"/>
    </location>
</feature>
<comment type="caution">
    <text evidence="2">The sequence shown here is derived from an EMBL/GenBank/DDBJ whole genome shotgun (WGS) entry which is preliminary data.</text>
</comment>
<dbReference type="AlphaFoldDB" id="A0AAD3TQJ9"/>
<sequence>MLEDNIDTHTPNSGEVLMPSSPPNASLEGSQSDSTATVPCCTPPPTGGNPTLPGNNPTLTYSTPIRPDGNATRLDSAPTPPGKHAKKNKNARMRASRKRKAGRESVETEVSPSPRSKTKHIPWDGSPVTPTRGTPQYPHSMEGTLISHYRAAGLRAFFRRQFGVIERRHQLAGSMLRQSGAVDVKAVYEEGVERRTELEQMLCDIPQEEGGWMGLENPDWRVDLA</sequence>
<organism evidence="2 3">
    <name type="scientific">Cutaneotrichosporon spelunceum</name>
    <dbReference type="NCBI Taxonomy" id="1672016"/>
    <lineage>
        <taxon>Eukaryota</taxon>
        <taxon>Fungi</taxon>
        <taxon>Dikarya</taxon>
        <taxon>Basidiomycota</taxon>
        <taxon>Agaricomycotina</taxon>
        <taxon>Tremellomycetes</taxon>
        <taxon>Trichosporonales</taxon>
        <taxon>Trichosporonaceae</taxon>
        <taxon>Cutaneotrichosporon</taxon>
    </lineage>
</organism>
<evidence type="ECO:0000313" key="2">
    <source>
        <dbReference type="EMBL" id="GMK54565.1"/>
    </source>
</evidence>
<gene>
    <name evidence="2" type="ORF">CspeluHIS016_0111510</name>
</gene>
<reference evidence="2" key="2">
    <citation type="submission" date="2023-06" db="EMBL/GenBank/DDBJ databases">
        <authorList>
            <person name="Kobayashi Y."/>
            <person name="Kayamori A."/>
            <person name="Aoki K."/>
            <person name="Shiwa Y."/>
            <person name="Fujita N."/>
            <person name="Sugita T."/>
            <person name="Iwasaki W."/>
            <person name="Tanaka N."/>
            <person name="Takashima M."/>
        </authorList>
    </citation>
    <scope>NUCLEOTIDE SEQUENCE</scope>
    <source>
        <strain evidence="2">HIS016</strain>
    </source>
</reference>
<dbReference type="EMBL" id="BTCM01000001">
    <property type="protein sequence ID" value="GMK54565.1"/>
    <property type="molecule type" value="Genomic_DNA"/>
</dbReference>
<name>A0AAD3TQJ9_9TREE</name>
<proteinExistence type="predicted"/>
<dbReference type="Proteomes" id="UP001222932">
    <property type="component" value="Unassembled WGS sequence"/>
</dbReference>
<feature type="compositionally biased region" description="Polar residues" evidence="1">
    <location>
        <begin position="23"/>
        <end position="37"/>
    </location>
</feature>